<organism evidence="11 12">
    <name type="scientific">Saitoella complicata (strain BCRC 22490 / CBS 7301 / JCM 7358 / NBRC 10748 / NRRL Y-17804)</name>
    <dbReference type="NCBI Taxonomy" id="698492"/>
    <lineage>
        <taxon>Eukaryota</taxon>
        <taxon>Fungi</taxon>
        <taxon>Dikarya</taxon>
        <taxon>Ascomycota</taxon>
        <taxon>Taphrinomycotina</taxon>
        <taxon>Taphrinomycotina incertae sedis</taxon>
        <taxon>Saitoella</taxon>
    </lineage>
</organism>
<evidence type="ECO:0000256" key="7">
    <source>
        <dbReference type="ARBA" id="ARBA00023242"/>
    </source>
</evidence>
<keyword evidence="7" id="KW-0539">Nucleus</keyword>
<keyword evidence="6" id="KW-0804">Transcription</keyword>
<dbReference type="PROSITE" id="PS50048">
    <property type="entry name" value="ZN2_CY6_FUNGAL_2"/>
    <property type="match status" value="1"/>
</dbReference>
<dbReference type="EMBL" id="BACD03000009">
    <property type="protein sequence ID" value="GAO47480.1"/>
    <property type="molecule type" value="Genomic_DNA"/>
</dbReference>
<dbReference type="GO" id="GO:0008270">
    <property type="term" value="F:zinc ion binding"/>
    <property type="evidence" value="ECO:0007669"/>
    <property type="project" value="InterPro"/>
</dbReference>
<name>A0A0E9NDJ8_SAICN</name>
<dbReference type="InterPro" id="IPR007219">
    <property type="entry name" value="XnlR_reg_dom"/>
</dbReference>
<dbReference type="PROSITE" id="PS00463">
    <property type="entry name" value="ZN2_CY6_FUNGAL_1"/>
    <property type="match status" value="1"/>
</dbReference>
<dbReference type="CDD" id="cd15485">
    <property type="entry name" value="ZIP_Cat8"/>
    <property type="match status" value="1"/>
</dbReference>
<dbReference type="Pfam" id="PF00172">
    <property type="entry name" value="Zn_clus"/>
    <property type="match status" value="1"/>
</dbReference>
<feature type="coiled-coil region" evidence="8">
    <location>
        <begin position="187"/>
        <end position="214"/>
    </location>
</feature>
<proteinExistence type="predicted"/>
<dbReference type="CDD" id="cd00067">
    <property type="entry name" value="GAL4"/>
    <property type="match status" value="1"/>
</dbReference>
<dbReference type="PANTHER" id="PTHR46910">
    <property type="entry name" value="TRANSCRIPTION FACTOR PDR1"/>
    <property type="match status" value="1"/>
</dbReference>
<evidence type="ECO:0000256" key="3">
    <source>
        <dbReference type="ARBA" id="ARBA00022833"/>
    </source>
</evidence>
<dbReference type="GO" id="GO:0000981">
    <property type="term" value="F:DNA-binding transcription factor activity, RNA polymerase II-specific"/>
    <property type="evidence" value="ECO:0007669"/>
    <property type="project" value="InterPro"/>
</dbReference>
<sequence length="1054" mass="115692">MLVPPFDVGGGCTRARHNPPHRAAFSMCDVLQTAFKRKRPVSRHHHQHQTRPRPRSTHIYRPDQIVTKGHLDTSTSPDLVTIPNTPNGWGPQQQHRNHGGLEIQSKPSTEDIARMEDSPEDGQPWYGKIIKVGHGGVGRIAQACDRCRNKKIKCDGKRPSCTQCENVGFECRTSDKLSRRAFPRGYTESLEQRVRELEKDLRDVKNQLHAKDETMQGLVRTGSIAEGAPGSVVGDGAFVEGGAGGNLGGVGTEDDETYYIVGEVNRLILNDEDEGCYMGSSSGRYFIEILRKKLLELRSFDLKVEDALLLSADIIVANNAPVVHLPPPSSSAIARRNSFHDGLPVLPPRAFADQLVQSYFQNWQPLFPLLHKPTFFKTYEALYARGAPCTDPCWLAHLYLVFAISSHDLAVETGENPDDHAKYYQQSLTYIHQIEHRPALDSVQALTLACLYLFTQHDATTLWRYKNAAVSTALQLGLHRDPKRFGLNPLAREMRKRTFWSVFVMETFCSALLGLPKALRVKDIETELPADIDDEYVGETSFYHMPGSSTRISAALALARLARVLSNVIENLYGQSHQPHSKLRALDGELEAWRKGLIPSLQFPLNPMEATGSRPGMHSRAAFLGLGYHYTRTLIHRPVISGRNSNSVSSPPIINGGLNPTAIQKAQQQEDPWEQACLNIVLESSRSVVALLDRLAENRSPFTFCLSQGYVLWTNGMMLLYGALTYGEGPIMDETRQHIEKCLNRLRRLHATSTNAKKRSELLEKAAGAVFAVPRNQQAAYAVPPQQPALPTAALAGLQPYPQIAPTAVGQHPQSILPTPAQLANFVPFQSNKSIAIAASRGSTRPNTRPGSPKAGFAHLTQTELDFIDWPSSRNSPTSRLAYDDSDLEAFLASIENGQEPLFGTAPAVVQNQQNAHQGPNPAQLGMALDGAAFPSAPVVNQAPTGVPNWDPVVVDGAPTASTLMGAPAPRQSSHMSTVQSSHMGTVRPRDDDDDPPSSPDVIWDGGGPRPGKRIRHEEHNGPQVNGQVSGQVNGQVNGKTGEAMWGVEMQVSQ</sequence>
<dbReference type="SMART" id="SM00906">
    <property type="entry name" value="Fungal_trans"/>
    <property type="match status" value="1"/>
</dbReference>
<evidence type="ECO:0000313" key="12">
    <source>
        <dbReference type="Proteomes" id="UP000033140"/>
    </source>
</evidence>
<dbReference type="FunFam" id="4.10.240.10:FF:000007">
    <property type="entry name" value="C6 transcription factor FacB"/>
    <property type="match status" value="1"/>
</dbReference>
<dbReference type="GO" id="GO:0005634">
    <property type="term" value="C:nucleus"/>
    <property type="evidence" value="ECO:0007669"/>
    <property type="project" value="UniProtKB-SubCell"/>
</dbReference>
<reference evidence="11 12" key="3">
    <citation type="journal article" date="2015" name="Genome Announc.">
        <title>Draft Genome Sequence of the Archiascomycetous Yeast Saitoella complicata.</title>
        <authorList>
            <person name="Yamauchi K."/>
            <person name="Kondo S."/>
            <person name="Hamamoto M."/>
            <person name="Takahashi Y."/>
            <person name="Ogura Y."/>
            <person name="Hayashi T."/>
            <person name="Nishida H."/>
        </authorList>
    </citation>
    <scope>NUCLEOTIDE SEQUENCE [LARGE SCALE GENOMIC DNA]</scope>
    <source>
        <strain evidence="11 12">NRRL Y-17804</strain>
    </source>
</reference>
<evidence type="ECO:0000256" key="4">
    <source>
        <dbReference type="ARBA" id="ARBA00023015"/>
    </source>
</evidence>
<evidence type="ECO:0000256" key="8">
    <source>
        <dbReference type="SAM" id="Coils"/>
    </source>
</evidence>
<keyword evidence="2" id="KW-0479">Metal-binding</keyword>
<evidence type="ECO:0000256" key="1">
    <source>
        <dbReference type="ARBA" id="ARBA00004123"/>
    </source>
</evidence>
<dbReference type="InterPro" id="IPR050987">
    <property type="entry name" value="AtrR-like"/>
</dbReference>
<comment type="caution">
    <text evidence="11">The sequence shown here is derived from an EMBL/GenBank/DDBJ whole genome shotgun (WGS) entry which is preliminary data.</text>
</comment>
<keyword evidence="3" id="KW-0862">Zinc</keyword>
<dbReference type="GO" id="GO:0003677">
    <property type="term" value="F:DNA binding"/>
    <property type="evidence" value="ECO:0007669"/>
    <property type="project" value="UniProtKB-KW"/>
</dbReference>
<evidence type="ECO:0000256" key="5">
    <source>
        <dbReference type="ARBA" id="ARBA00023125"/>
    </source>
</evidence>
<dbReference type="STRING" id="698492.A0A0E9NDJ8"/>
<evidence type="ECO:0000256" key="9">
    <source>
        <dbReference type="SAM" id="MobiDB-lite"/>
    </source>
</evidence>
<keyword evidence="5" id="KW-0238">DNA-binding</keyword>
<dbReference type="InterPro" id="IPR036864">
    <property type="entry name" value="Zn2-C6_fun-type_DNA-bd_sf"/>
</dbReference>
<keyword evidence="4" id="KW-0805">Transcription regulation</keyword>
<keyword evidence="8" id="KW-0175">Coiled coil</keyword>
<dbReference type="SUPFAM" id="SSF57701">
    <property type="entry name" value="Zn2/Cys6 DNA-binding domain"/>
    <property type="match status" value="1"/>
</dbReference>
<dbReference type="OMA" id="CIMIRGR"/>
<feature type="compositionally biased region" description="Polar residues" evidence="9">
    <location>
        <begin position="1023"/>
        <end position="1039"/>
    </location>
</feature>
<feature type="compositionally biased region" description="Polar residues" evidence="9">
    <location>
        <begin position="971"/>
        <end position="984"/>
    </location>
</feature>
<evidence type="ECO:0000256" key="6">
    <source>
        <dbReference type="ARBA" id="ARBA00023163"/>
    </source>
</evidence>
<keyword evidence="12" id="KW-1185">Reference proteome</keyword>
<dbReference type="Proteomes" id="UP000033140">
    <property type="component" value="Unassembled WGS sequence"/>
</dbReference>
<evidence type="ECO:0000256" key="2">
    <source>
        <dbReference type="ARBA" id="ARBA00022723"/>
    </source>
</evidence>
<feature type="region of interest" description="Disordered" evidence="9">
    <location>
        <begin position="36"/>
        <end position="58"/>
    </location>
</feature>
<accession>A0A0E9NDJ8</accession>
<feature type="region of interest" description="Disordered" evidence="9">
    <location>
        <begin position="961"/>
        <end position="1039"/>
    </location>
</feature>
<dbReference type="Gene3D" id="4.10.240.10">
    <property type="entry name" value="Zn(2)-C6 fungal-type DNA-binding domain"/>
    <property type="match status" value="1"/>
</dbReference>
<dbReference type="SMART" id="SM00066">
    <property type="entry name" value="GAL4"/>
    <property type="match status" value="1"/>
</dbReference>
<dbReference type="InterPro" id="IPR001138">
    <property type="entry name" value="Zn2Cys6_DnaBD"/>
</dbReference>
<feature type="domain" description="Zn(2)-C6 fungal-type" evidence="10">
    <location>
        <begin position="143"/>
        <end position="173"/>
    </location>
</feature>
<dbReference type="AlphaFoldDB" id="A0A0E9NDJ8"/>
<comment type="subcellular location">
    <subcellularLocation>
        <location evidence="1">Nucleus</location>
    </subcellularLocation>
</comment>
<dbReference type="GO" id="GO:0006351">
    <property type="term" value="P:DNA-templated transcription"/>
    <property type="evidence" value="ECO:0007669"/>
    <property type="project" value="InterPro"/>
</dbReference>
<reference evidence="11 12" key="1">
    <citation type="journal article" date="2011" name="J. Gen. Appl. Microbiol.">
        <title>Draft genome sequencing of the enigmatic yeast Saitoella complicata.</title>
        <authorList>
            <person name="Nishida H."/>
            <person name="Hamamoto M."/>
            <person name="Sugiyama J."/>
        </authorList>
    </citation>
    <scope>NUCLEOTIDE SEQUENCE [LARGE SCALE GENOMIC DNA]</scope>
    <source>
        <strain evidence="11 12">NRRL Y-17804</strain>
    </source>
</reference>
<evidence type="ECO:0000259" key="10">
    <source>
        <dbReference type="PROSITE" id="PS50048"/>
    </source>
</evidence>
<evidence type="ECO:0000313" key="11">
    <source>
        <dbReference type="EMBL" id="GAO47480.1"/>
    </source>
</evidence>
<dbReference type="PANTHER" id="PTHR46910:SF12">
    <property type="entry name" value="REGULATORY PROTEIN CAT8"/>
    <property type="match status" value="1"/>
</dbReference>
<protein>
    <recommendedName>
        <fullName evidence="10">Zn(2)-C6 fungal-type domain-containing protein</fullName>
    </recommendedName>
</protein>
<gene>
    <name evidence="11" type="ORF">G7K_1687-t2</name>
</gene>
<dbReference type="CDD" id="cd12148">
    <property type="entry name" value="fungal_TF_MHR"/>
    <property type="match status" value="1"/>
</dbReference>
<reference evidence="11 12" key="2">
    <citation type="journal article" date="2014" name="J. Gen. Appl. Microbiol.">
        <title>The early diverging ascomycetous budding yeast Saitoella complicata has three histone deacetylases belonging to the Clr6, Hos2, and Rpd3 lineages.</title>
        <authorList>
            <person name="Nishida H."/>
            <person name="Matsumoto T."/>
            <person name="Kondo S."/>
            <person name="Hamamoto M."/>
            <person name="Yoshikawa H."/>
        </authorList>
    </citation>
    <scope>NUCLEOTIDE SEQUENCE [LARGE SCALE GENOMIC DNA]</scope>
    <source>
        <strain evidence="11 12">NRRL Y-17804</strain>
    </source>
</reference>
<dbReference type="Pfam" id="PF04082">
    <property type="entry name" value="Fungal_trans"/>
    <property type="match status" value="1"/>
</dbReference>